<dbReference type="GO" id="GO:0006352">
    <property type="term" value="P:DNA-templated transcription initiation"/>
    <property type="evidence" value="ECO:0007669"/>
    <property type="project" value="InterPro"/>
</dbReference>
<dbReference type="InterPro" id="IPR013324">
    <property type="entry name" value="RNA_pol_sigma_r3/r4-like"/>
</dbReference>
<dbReference type="InterPro" id="IPR036388">
    <property type="entry name" value="WH-like_DNA-bd_sf"/>
</dbReference>
<gene>
    <name evidence="7" type="ORF">GE300_06165</name>
</gene>
<keyword evidence="4" id="KW-0804">Transcription</keyword>
<dbReference type="SUPFAM" id="SSF88946">
    <property type="entry name" value="Sigma2 domain of RNA polymerase sigma factors"/>
    <property type="match status" value="1"/>
</dbReference>
<dbReference type="InterPro" id="IPR007627">
    <property type="entry name" value="RNA_pol_sigma70_r2"/>
</dbReference>
<dbReference type="GO" id="GO:0003677">
    <property type="term" value="F:DNA binding"/>
    <property type="evidence" value="ECO:0007669"/>
    <property type="project" value="InterPro"/>
</dbReference>
<dbReference type="RefSeq" id="WP_154445690.1">
    <property type="nucleotide sequence ID" value="NZ_WIND01000003.1"/>
</dbReference>
<evidence type="ECO:0000259" key="5">
    <source>
        <dbReference type="Pfam" id="PF04542"/>
    </source>
</evidence>
<dbReference type="AlphaFoldDB" id="A0A6L5YZC5"/>
<feature type="domain" description="RNA polymerase sigma factor 70 region 4 type 2" evidence="6">
    <location>
        <begin position="100"/>
        <end position="149"/>
    </location>
</feature>
<comment type="similarity">
    <text evidence="1">Belongs to the sigma-70 factor family. ECF subfamily.</text>
</comment>
<accession>A0A6L5YZC5</accession>
<evidence type="ECO:0000259" key="6">
    <source>
        <dbReference type="Pfam" id="PF08281"/>
    </source>
</evidence>
<name>A0A6L5YZC5_9RHOB</name>
<evidence type="ECO:0000313" key="7">
    <source>
        <dbReference type="EMBL" id="MSU89205.1"/>
    </source>
</evidence>
<evidence type="ECO:0000313" key="8">
    <source>
        <dbReference type="Proteomes" id="UP000474957"/>
    </source>
</evidence>
<evidence type="ECO:0000256" key="3">
    <source>
        <dbReference type="ARBA" id="ARBA00023082"/>
    </source>
</evidence>
<dbReference type="Pfam" id="PF08281">
    <property type="entry name" value="Sigma70_r4_2"/>
    <property type="match status" value="1"/>
</dbReference>
<evidence type="ECO:0000256" key="2">
    <source>
        <dbReference type="ARBA" id="ARBA00023015"/>
    </source>
</evidence>
<dbReference type="GO" id="GO:0016987">
    <property type="term" value="F:sigma factor activity"/>
    <property type="evidence" value="ECO:0007669"/>
    <property type="project" value="UniProtKB-KW"/>
</dbReference>
<dbReference type="Gene3D" id="1.10.10.10">
    <property type="entry name" value="Winged helix-like DNA-binding domain superfamily/Winged helix DNA-binding domain"/>
    <property type="match status" value="1"/>
</dbReference>
<feature type="domain" description="RNA polymerase sigma-70 region 2" evidence="5">
    <location>
        <begin position="10"/>
        <end position="73"/>
    </location>
</feature>
<dbReference type="Pfam" id="PF04542">
    <property type="entry name" value="Sigma70_r2"/>
    <property type="match status" value="1"/>
</dbReference>
<dbReference type="Proteomes" id="UP000474957">
    <property type="component" value="Unassembled WGS sequence"/>
</dbReference>
<sequence length="178" mass="19720">MRVEDEIIELMPALRGYAWVLTRTGQDVDDLVQDTLLKAIAKVDHFKPGTNLRGWLLTIMRNTFFNQVSRTSRMRTGAQDCVSGTISVPPTQEWHVRGNELLDAVARLPVHYREVLVLVVMLGESYESAAEICGVAMGTVKSRVNRARAMVVEDLETGKHVGPGTANPDGVTWISACR</sequence>
<evidence type="ECO:0000256" key="4">
    <source>
        <dbReference type="ARBA" id="ARBA00023163"/>
    </source>
</evidence>
<proteinExistence type="inferred from homology"/>
<dbReference type="NCBIfam" id="TIGR02937">
    <property type="entry name" value="sigma70-ECF"/>
    <property type="match status" value="1"/>
</dbReference>
<dbReference type="CDD" id="cd06171">
    <property type="entry name" value="Sigma70_r4"/>
    <property type="match status" value="1"/>
</dbReference>
<organism evidence="7 8">
    <name type="scientific">Halovulum marinum</name>
    <dbReference type="NCBI Taxonomy" id="2662447"/>
    <lineage>
        <taxon>Bacteria</taxon>
        <taxon>Pseudomonadati</taxon>
        <taxon>Pseudomonadota</taxon>
        <taxon>Alphaproteobacteria</taxon>
        <taxon>Rhodobacterales</taxon>
        <taxon>Paracoccaceae</taxon>
        <taxon>Halovulum</taxon>
    </lineage>
</organism>
<dbReference type="InterPro" id="IPR014284">
    <property type="entry name" value="RNA_pol_sigma-70_dom"/>
</dbReference>
<dbReference type="SUPFAM" id="SSF88659">
    <property type="entry name" value="Sigma3 and sigma4 domains of RNA polymerase sigma factors"/>
    <property type="match status" value="1"/>
</dbReference>
<comment type="caution">
    <text evidence="7">The sequence shown here is derived from an EMBL/GenBank/DDBJ whole genome shotgun (WGS) entry which is preliminary data.</text>
</comment>
<dbReference type="InterPro" id="IPR013325">
    <property type="entry name" value="RNA_pol_sigma_r2"/>
</dbReference>
<protein>
    <submittedName>
        <fullName evidence="7">Sigma-70 family RNA polymerase sigma factor</fullName>
    </submittedName>
</protein>
<dbReference type="PANTHER" id="PTHR43133">
    <property type="entry name" value="RNA POLYMERASE ECF-TYPE SIGMA FACTO"/>
    <property type="match status" value="1"/>
</dbReference>
<keyword evidence="2" id="KW-0805">Transcription regulation</keyword>
<dbReference type="InterPro" id="IPR013249">
    <property type="entry name" value="RNA_pol_sigma70_r4_t2"/>
</dbReference>
<dbReference type="InterPro" id="IPR039425">
    <property type="entry name" value="RNA_pol_sigma-70-like"/>
</dbReference>
<keyword evidence="8" id="KW-1185">Reference proteome</keyword>
<keyword evidence="3" id="KW-0731">Sigma factor</keyword>
<dbReference type="Gene3D" id="1.10.1740.10">
    <property type="match status" value="1"/>
</dbReference>
<dbReference type="EMBL" id="WIND01000003">
    <property type="protein sequence ID" value="MSU89205.1"/>
    <property type="molecule type" value="Genomic_DNA"/>
</dbReference>
<evidence type="ECO:0000256" key="1">
    <source>
        <dbReference type="ARBA" id="ARBA00010641"/>
    </source>
</evidence>
<dbReference type="PANTHER" id="PTHR43133:SF25">
    <property type="entry name" value="RNA POLYMERASE SIGMA FACTOR RFAY-RELATED"/>
    <property type="match status" value="1"/>
</dbReference>
<reference evidence="7 8" key="1">
    <citation type="submission" date="2019-10" db="EMBL/GenBank/DDBJ databases">
        <title>Cognatihalovulum marinum gen. nov. sp. nov., a new member of the family Rhodobacteraceae isolated from deep seawater of the Northwest Indian Ocean.</title>
        <authorList>
            <person name="Ruan C."/>
            <person name="Wang J."/>
            <person name="Zheng X."/>
            <person name="Song L."/>
            <person name="Zhu Y."/>
            <person name="Huang Y."/>
            <person name="Lu Z."/>
            <person name="Du W."/>
            <person name="Huang L."/>
            <person name="Dai X."/>
        </authorList>
    </citation>
    <scope>NUCLEOTIDE SEQUENCE [LARGE SCALE GENOMIC DNA]</scope>
    <source>
        <strain evidence="7 8">2CG4</strain>
    </source>
</reference>